<evidence type="ECO:0000313" key="3">
    <source>
        <dbReference type="Proteomes" id="UP000186156"/>
    </source>
</evidence>
<reference evidence="3" key="1">
    <citation type="submission" date="2017-01" db="EMBL/GenBank/DDBJ databases">
        <authorList>
            <person name="Varghese N."/>
            <person name="Submissions S."/>
        </authorList>
    </citation>
    <scope>NUCLEOTIDE SEQUENCE [LARGE SCALE GENOMIC DNA]</scope>
    <source>
        <strain evidence="3">DSM 16176</strain>
    </source>
</reference>
<evidence type="ECO:0000256" key="1">
    <source>
        <dbReference type="SAM" id="SignalP"/>
    </source>
</evidence>
<dbReference type="STRING" id="252246.SAMN05421799_10216"/>
<dbReference type="EMBL" id="FTOO01000002">
    <property type="protein sequence ID" value="SIS62160.1"/>
    <property type="molecule type" value="Genomic_DNA"/>
</dbReference>
<evidence type="ECO:0000313" key="2">
    <source>
        <dbReference type="EMBL" id="SIS62160.1"/>
    </source>
</evidence>
<sequence>MNRSTRIAAAICLLALATGCGRVENASQAANQVAQATRQAGNAVANTAQQAGQAIDRTGQAMGNPTAATFREASDVAQHLVQSGYAAHAVAFVMGDVAYVAVETSPSDRAKHPTKSDIAAQVTSHFPSIRKVYVSEDPNVYARFQSFENLMRQGRPAQAVWQNFKTSVARMFPS</sequence>
<dbReference type="Proteomes" id="UP000186156">
    <property type="component" value="Unassembled WGS sequence"/>
</dbReference>
<dbReference type="PROSITE" id="PS51257">
    <property type="entry name" value="PROKAR_LIPOPROTEIN"/>
    <property type="match status" value="1"/>
</dbReference>
<proteinExistence type="predicted"/>
<keyword evidence="3" id="KW-1185">Reference proteome</keyword>
<feature type="signal peptide" evidence="1">
    <location>
        <begin position="1"/>
        <end position="22"/>
    </location>
</feature>
<protein>
    <submittedName>
        <fullName evidence="2">Sporulation lipoprotein, YhcN/YlaJ family</fullName>
    </submittedName>
</protein>
<accession>A0A1N7KL43</accession>
<name>A0A1N7KL43_9BACL</name>
<keyword evidence="2" id="KW-0449">Lipoprotein</keyword>
<keyword evidence="1" id="KW-0732">Signal</keyword>
<dbReference type="Pfam" id="PF09580">
    <property type="entry name" value="Spore_YhcN_YlaJ"/>
    <property type="match status" value="1"/>
</dbReference>
<dbReference type="InterPro" id="IPR019076">
    <property type="entry name" value="Spore_lipoprot_YhcN/YlaJ-like"/>
</dbReference>
<feature type="chain" id="PRO_5039070109" evidence="1">
    <location>
        <begin position="23"/>
        <end position="174"/>
    </location>
</feature>
<dbReference type="AlphaFoldDB" id="A0A1N7KL43"/>
<dbReference type="OrthoDB" id="1707228at2"/>
<gene>
    <name evidence="2" type="ORF">SAMN05421799_10216</name>
</gene>
<dbReference type="RefSeq" id="WP_076344747.1">
    <property type="nucleotide sequence ID" value="NZ_FTOO01000002.1"/>
</dbReference>
<organism evidence="2 3">
    <name type="scientific">Alicyclobacillus vulcanalis</name>
    <dbReference type="NCBI Taxonomy" id="252246"/>
    <lineage>
        <taxon>Bacteria</taxon>
        <taxon>Bacillati</taxon>
        <taxon>Bacillota</taxon>
        <taxon>Bacilli</taxon>
        <taxon>Bacillales</taxon>
        <taxon>Alicyclobacillaceae</taxon>
        <taxon>Alicyclobacillus</taxon>
    </lineage>
</organism>